<dbReference type="CDD" id="cd11685">
    <property type="entry name" value="UEV_TSG101-like"/>
    <property type="match status" value="1"/>
</dbReference>
<evidence type="ECO:0000313" key="2">
    <source>
        <dbReference type="EMBL" id="CAL1595447.1"/>
    </source>
</evidence>
<gene>
    <name evidence="2" type="ORF">KC01_LOCUS24250</name>
</gene>
<dbReference type="InterPro" id="IPR008883">
    <property type="entry name" value="UEV_N"/>
</dbReference>
<dbReference type="PANTHER" id="PTHR23306">
    <property type="entry name" value="TUMOR SUSCEPTIBILITY GENE 101 PROTEIN-RELATED"/>
    <property type="match status" value="1"/>
</dbReference>
<organism evidence="2 3">
    <name type="scientific">Knipowitschia caucasica</name>
    <name type="common">Caucasian dwarf goby</name>
    <name type="synonym">Pomatoschistus caucasicus</name>
    <dbReference type="NCBI Taxonomy" id="637954"/>
    <lineage>
        <taxon>Eukaryota</taxon>
        <taxon>Metazoa</taxon>
        <taxon>Chordata</taxon>
        <taxon>Craniata</taxon>
        <taxon>Vertebrata</taxon>
        <taxon>Euteleostomi</taxon>
        <taxon>Actinopterygii</taxon>
        <taxon>Neopterygii</taxon>
        <taxon>Teleostei</taxon>
        <taxon>Neoteleostei</taxon>
        <taxon>Acanthomorphata</taxon>
        <taxon>Gobiaria</taxon>
        <taxon>Gobiiformes</taxon>
        <taxon>Gobioidei</taxon>
        <taxon>Gobiidae</taxon>
        <taxon>Gobiinae</taxon>
        <taxon>Knipowitschia</taxon>
    </lineage>
</organism>
<dbReference type="Gene3D" id="3.10.110.10">
    <property type="entry name" value="Ubiquitin Conjugating Enzyme"/>
    <property type="match status" value="1"/>
</dbReference>
<dbReference type="Pfam" id="PF05743">
    <property type="entry name" value="UEV"/>
    <property type="match status" value="1"/>
</dbReference>
<dbReference type="PROSITE" id="PS51322">
    <property type="entry name" value="UEV"/>
    <property type="match status" value="1"/>
</dbReference>
<reference evidence="2 3" key="1">
    <citation type="submission" date="2024-04" db="EMBL/GenBank/DDBJ databases">
        <authorList>
            <person name="Waldvogel A.-M."/>
            <person name="Schoenle A."/>
        </authorList>
    </citation>
    <scope>NUCLEOTIDE SEQUENCE [LARGE SCALE GENOMIC DNA]</scope>
</reference>
<accession>A0AAV2L5L2</accession>
<name>A0AAV2L5L2_KNICA</name>
<sequence length="185" mass="21114">MTLVNSNVFSLEYLRTIVSQDIAAALSHFKTLKPVMQKYVYNDGVTKDLMCLSGTISTIFNDNTYNIPVSVWLEESYPQSCPIVYIDPTKEMMIIKQRFISSNGEVLLPYLEEWKQGECDLLGLLQVMAAMFGDCPPVCMKPLTEPEQALCWLQFHREYDIHYRPDGSSYLSVSKDNGKDNETNC</sequence>
<dbReference type="Proteomes" id="UP001497482">
    <property type="component" value="Chromosome 20"/>
</dbReference>
<dbReference type="GO" id="GO:0000813">
    <property type="term" value="C:ESCRT I complex"/>
    <property type="evidence" value="ECO:0007669"/>
    <property type="project" value="TreeGrafter"/>
</dbReference>
<evidence type="ECO:0000313" key="3">
    <source>
        <dbReference type="Proteomes" id="UP001497482"/>
    </source>
</evidence>
<dbReference type="EMBL" id="OZ035842">
    <property type="protein sequence ID" value="CAL1595447.1"/>
    <property type="molecule type" value="Genomic_DNA"/>
</dbReference>
<proteinExistence type="predicted"/>
<protein>
    <recommendedName>
        <fullName evidence="1">UEV domain-containing protein</fullName>
    </recommendedName>
</protein>
<dbReference type="AlphaFoldDB" id="A0AAV2L5L2"/>
<dbReference type="InterPro" id="IPR052070">
    <property type="entry name" value="ESCRT-I_UEV_domain"/>
</dbReference>
<dbReference type="GO" id="GO:0008333">
    <property type="term" value="P:endosome to lysosome transport"/>
    <property type="evidence" value="ECO:0007669"/>
    <property type="project" value="TreeGrafter"/>
</dbReference>
<dbReference type="PANTHER" id="PTHR23306:SF25">
    <property type="entry name" value="TUMOR SUSCEPTIBILITY GENE 101 PROTEIN"/>
    <property type="match status" value="1"/>
</dbReference>
<dbReference type="GO" id="GO:0043130">
    <property type="term" value="F:ubiquitin binding"/>
    <property type="evidence" value="ECO:0007669"/>
    <property type="project" value="TreeGrafter"/>
</dbReference>
<dbReference type="SUPFAM" id="SSF54495">
    <property type="entry name" value="UBC-like"/>
    <property type="match status" value="1"/>
</dbReference>
<dbReference type="InterPro" id="IPR016135">
    <property type="entry name" value="UBQ-conjugating_enzyme/RWD"/>
</dbReference>
<keyword evidence="3" id="KW-1185">Reference proteome</keyword>
<evidence type="ECO:0000259" key="1">
    <source>
        <dbReference type="PROSITE" id="PS51322"/>
    </source>
</evidence>
<dbReference type="GO" id="GO:0015031">
    <property type="term" value="P:protein transport"/>
    <property type="evidence" value="ECO:0007669"/>
    <property type="project" value="InterPro"/>
</dbReference>
<feature type="domain" description="UEV" evidence="1">
    <location>
        <begin position="1"/>
        <end position="142"/>
    </location>
</feature>